<gene>
    <name evidence="1" type="ORF">KIMH_09770</name>
</gene>
<organism evidence="1 2">
    <name type="scientific">Bombiscardovia apis</name>
    <dbReference type="NCBI Taxonomy" id="2932182"/>
    <lineage>
        <taxon>Bacteria</taxon>
        <taxon>Bacillati</taxon>
        <taxon>Actinomycetota</taxon>
        <taxon>Actinomycetes</taxon>
        <taxon>Bifidobacteriales</taxon>
        <taxon>Bifidobacteriaceae</taxon>
        <taxon>Bombiscardovia</taxon>
    </lineage>
</organism>
<evidence type="ECO:0008006" key="3">
    <source>
        <dbReference type="Google" id="ProtNLM"/>
    </source>
</evidence>
<evidence type="ECO:0000313" key="2">
    <source>
        <dbReference type="Proteomes" id="UP001321748"/>
    </source>
</evidence>
<accession>A0ABN6SFU6</accession>
<keyword evidence="2" id="KW-1185">Reference proteome</keyword>
<dbReference type="SUPFAM" id="SSF56349">
    <property type="entry name" value="DNA breaking-rejoining enzymes"/>
    <property type="match status" value="1"/>
</dbReference>
<evidence type="ECO:0000313" key="1">
    <source>
        <dbReference type="EMBL" id="BDR54866.1"/>
    </source>
</evidence>
<name>A0ABN6SFU6_9BIFI</name>
<dbReference type="InterPro" id="IPR011010">
    <property type="entry name" value="DNA_brk_join_enz"/>
</dbReference>
<dbReference type="Proteomes" id="UP001321748">
    <property type="component" value="Chromosome"/>
</dbReference>
<sequence length="41" mass="4472">MKTLQAVLGHASATETQDTYADLWPNRTGEVAEVIGQDLQI</sequence>
<proteinExistence type="predicted"/>
<reference evidence="1 2" key="1">
    <citation type="journal article" date="2023" name="Microbiol. Spectr.">
        <title>Symbiosis of Carpenter Bees with Uncharacterized Lactic Acid Bacteria Showing NAD Auxotrophy.</title>
        <authorList>
            <person name="Kawasaki S."/>
            <person name="Ozawa K."/>
            <person name="Mori T."/>
            <person name="Yamamoto A."/>
            <person name="Ito M."/>
            <person name="Ohkuma M."/>
            <person name="Sakamoto M."/>
            <person name="Matsutani M."/>
        </authorList>
    </citation>
    <scope>NUCLEOTIDE SEQUENCE [LARGE SCALE GENOMIC DNA]</scope>
    <source>
        <strain evidence="1 2">KimH</strain>
    </source>
</reference>
<protein>
    <recommendedName>
        <fullName evidence="3">Integrase</fullName>
    </recommendedName>
</protein>
<dbReference type="EMBL" id="AP026800">
    <property type="protein sequence ID" value="BDR54866.1"/>
    <property type="molecule type" value="Genomic_DNA"/>
</dbReference>